<evidence type="ECO:0008006" key="7">
    <source>
        <dbReference type="Google" id="ProtNLM"/>
    </source>
</evidence>
<organism evidence="5 6">
    <name type="scientific">Takifugu rubripes</name>
    <name type="common">Japanese pufferfish</name>
    <name type="synonym">Fugu rubripes</name>
    <dbReference type="NCBI Taxonomy" id="31033"/>
    <lineage>
        <taxon>Eukaryota</taxon>
        <taxon>Metazoa</taxon>
        <taxon>Chordata</taxon>
        <taxon>Craniata</taxon>
        <taxon>Vertebrata</taxon>
        <taxon>Euteleostomi</taxon>
        <taxon>Actinopterygii</taxon>
        <taxon>Neopterygii</taxon>
        <taxon>Teleostei</taxon>
        <taxon>Neoteleostei</taxon>
        <taxon>Acanthomorphata</taxon>
        <taxon>Eupercaria</taxon>
        <taxon>Tetraodontiformes</taxon>
        <taxon>Tetradontoidea</taxon>
        <taxon>Tetraodontidae</taxon>
        <taxon>Takifugu</taxon>
    </lineage>
</organism>
<comment type="subcellular location">
    <subcellularLocation>
        <location evidence="1">Nucleus</location>
    </subcellularLocation>
</comment>
<dbReference type="AlphaFoldDB" id="A0A3B5KH26"/>
<proteinExistence type="inferred from homology"/>
<feature type="coiled-coil region" evidence="4">
    <location>
        <begin position="45"/>
        <end position="79"/>
    </location>
</feature>
<keyword evidence="4" id="KW-0175">Coiled coil</keyword>
<dbReference type="CDD" id="cd21937">
    <property type="entry name" value="ZIP_MycBP-like"/>
    <property type="match status" value="1"/>
</dbReference>
<comment type="similarity">
    <text evidence="2">Belongs to the AMY1 family.</text>
</comment>
<dbReference type="InterPro" id="IPR026060">
    <property type="entry name" value="AMY1"/>
</dbReference>
<dbReference type="OMA" id="HLELTEM"/>
<accession>A0A3B5KH26</accession>
<keyword evidence="6" id="KW-1185">Reference proteome</keyword>
<dbReference type="PRINTS" id="PR02028">
    <property type="entry name" value="CMYCBINDINGP"/>
</dbReference>
<evidence type="ECO:0000313" key="6">
    <source>
        <dbReference type="Proteomes" id="UP000005226"/>
    </source>
</evidence>
<dbReference type="GO" id="GO:0003713">
    <property type="term" value="F:transcription coactivator activity"/>
    <property type="evidence" value="ECO:0007669"/>
    <property type="project" value="InterPro"/>
</dbReference>
<dbReference type="STRING" id="31033.ENSTRUP00000054667"/>
<reference evidence="5" key="3">
    <citation type="submission" date="2025-09" db="UniProtKB">
        <authorList>
            <consortium name="Ensembl"/>
        </authorList>
    </citation>
    <scope>IDENTIFICATION</scope>
</reference>
<dbReference type="Proteomes" id="UP000005226">
    <property type="component" value="Chromosome 7"/>
</dbReference>
<evidence type="ECO:0000256" key="4">
    <source>
        <dbReference type="SAM" id="Coils"/>
    </source>
</evidence>
<dbReference type="GO" id="GO:0005634">
    <property type="term" value="C:nucleus"/>
    <property type="evidence" value="ECO:0007669"/>
    <property type="project" value="UniProtKB-SubCell"/>
</dbReference>
<sequence>MEQFRRYLEKAGVVDSLTSVLVALYEHQDRPSNPLEFLKESMGAVGMASTEVNALQQEVNDLRQRCAALEEENRDLKAQVSISLLLNRCRRMPFLSLLEIWGYSAT</sequence>
<keyword evidence="3" id="KW-0539">Nucleus</keyword>
<evidence type="ECO:0000256" key="2">
    <source>
        <dbReference type="ARBA" id="ARBA00009389"/>
    </source>
</evidence>
<reference evidence="5 6" key="1">
    <citation type="journal article" date="2011" name="Genome Biol. Evol.">
        <title>Integration of the genetic map and genome assembly of fugu facilitates insights into distinct features of genome evolution in teleosts and mammals.</title>
        <authorList>
            <person name="Kai W."/>
            <person name="Kikuchi K."/>
            <person name="Tohari S."/>
            <person name="Chew A.K."/>
            <person name="Tay A."/>
            <person name="Fujiwara A."/>
            <person name="Hosoya S."/>
            <person name="Suetake H."/>
            <person name="Naruse K."/>
            <person name="Brenner S."/>
            <person name="Suzuki Y."/>
            <person name="Venkatesh B."/>
        </authorList>
    </citation>
    <scope>NUCLEOTIDE SEQUENCE [LARGE SCALE GENOMIC DNA]</scope>
</reference>
<dbReference type="Gene3D" id="6.10.250.1060">
    <property type="match status" value="1"/>
</dbReference>
<protein>
    <recommendedName>
        <fullName evidence="7">MYC binding protein</fullName>
    </recommendedName>
</protein>
<reference evidence="5" key="2">
    <citation type="submission" date="2025-08" db="UniProtKB">
        <authorList>
            <consortium name="Ensembl"/>
        </authorList>
    </citation>
    <scope>IDENTIFICATION</scope>
</reference>
<evidence type="ECO:0000313" key="5">
    <source>
        <dbReference type="Ensembl" id="ENSTRUP00000054667.2"/>
    </source>
</evidence>
<evidence type="ECO:0000256" key="3">
    <source>
        <dbReference type="ARBA" id="ARBA00023242"/>
    </source>
</evidence>
<name>A0A3B5KH26_TAKRU</name>
<dbReference type="Ensembl" id="ENSTRUT00000051343.2">
    <property type="protein sequence ID" value="ENSTRUP00000054667.2"/>
    <property type="gene ID" value="ENSTRUG00000020122.2"/>
</dbReference>
<dbReference type="InParanoid" id="A0A3B5KH26"/>
<dbReference type="GeneTree" id="ENSGT00390000017974"/>
<evidence type="ECO:0000256" key="1">
    <source>
        <dbReference type="ARBA" id="ARBA00004123"/>
    </source>
</evidence>
<dbReference type="PANTHER" id="PTHR13168:SF0">
    <property type="entry name" value="C-MYC-BINDING PROTEIN"/>
    <property type="match status" value="1"/>
</dbReference>
<dbReference type="PANTHER" id="PTHR13168">
    <property type="entry name" value="ASSOCIATE OF C-MYC AMY-1"/>
    <property type="match status" value="1"/>
</dbReference>